<dbReference type="PANTHER" id="PTHR34651">
    <property type="entry name" value="SIMILAR TO ENSANGP00000021391"/>
    <property type="match status" value="1"/>
</dbReference>
<dbReference type="Pfam" id="PF15031">
    <property type="entry name" value="DUF4528"/>
    <property type="match status" value="1"/>
</dbReference>
<dbReference type="AlphaFoldDB" id="A0AAN9W037"/>
<dbReference type="PANTHER" id="PTHR34651:SF1">
    <property type="entry name" value="SIMILAR TO ENSANGP00000021391"/>
    <property type="match status" value="1"/>
</dbReference>
<keyword evidence="2" id="KW-1185">Reference proteome</keyword>
<gene>
    <name evidence="1" type="ORF">R5R35_009280</name>
</gene>
<sequence length="152" mass="17683">MFVRCVWSAKGVHKNFRTAKNLNKPTASEVLSCYLNQCQKPPWTSYFVKYSSIYDDQWGLSHFNWPVGQSNYHILRTGCFPYIKYHCTRRPYADLQIEDTFFRIIKVINLGLPCLAYGLAATILIKHEEIVVTPHGSVSIYFLYKEDKGSLY</sequence>
<protein>
    <submittedName>
        <fullName evidence="1">Uncharacterized protein</fullName>
    </submittedName>
</protein>
<accession>A0AAN9W037</accession>
<dbReference type="EMBL" id="JAZDUA010000011">
    <property type="protein sequence ID" value="KAK7873578.1"/>
    <property type="molecule type" value="Genomic_DNA"/>
</dbReference>
<comment type="caution">
    <text evidence="1">The sequence shown here is derived from an EMBL/GenBank/DDBJ whole genome shotgun (WGS) entry which is preliminary data.</text>
</comment>
<dbReference type="InterPro" id="IPR029245">
    <property type="entry name" value="DUF4528"/>
</dbReference>
<reference evidence="1 2" key="1">
    <citation type="submission" date="2024-03" db="EMBL/GenBank/DDBJ databases">
        <title>The genome assembly and annotation of the cricket Gryllus longicercus Weissman &amp; Gray.</title>
        <authorList>
            <person name="Szrajer S."/>
            <person name="Gray D."/>
            <person name="Ylla G."/>
        </authorList>
    </citation>
    <scope>NUCLEOTIDE SEQUENCE [LARGE SCALE GENOMIC DNA]</scope>
    <source>
        <strain evidence="1">DAG 2021-001</strain>
        <tissue evidence="1">Whole body minus gut</tissue>
    </source>
</reference>
<evidence type="ECO:0000313" key="2">
    <source>
        <dbReference type="Proteomes" id="UP001378592"/>
    </source>
</evidence>
<evidence type="ECO:0000313" key="1">
    <source>
        <dbReference type="EMBL" id="KAK7873578.1"/>
    </source>
</evidence>
<dbReference type="Proteomes" id="UP001378592">
    <property type="component" value="Unassembled WGS sequence"/>
</dbReference>
<organism evidence="1 2">
    <name type="scientific">Gryllus longicercus</name>
    <dbReference type="NCBI Taxonomy" id="2509291"/>
    <lineage>
        <taxon>Eukaryota</taxon>
        <taxon>Metazoa</taxon>
        <taxon>Ecdysozoa</taxon>
        <taxon>Arthropoda</taxon>
        <taxon>Hexapoda</taxon>
        <taxon>Insecta</taxon>
        <taxon>Pterygota</taxon>
        <taxon>Neoptera</taxon>
        <taxon>Polyneoptera</taxon>
        <taxon>Orthoptera</taxon>
        <taxon>Ensifera</taxon>
        <taxon>Gryllidea</taxon>
        <taxon>Grylloidea</taxon>
        <taxon>Gryllidae</taxon>
        <taxon>Gryllinae</taxon>
        <taxon>Gryllus</taxon>
    </lineage>
</organism>
<proteinExistence type="predicted"/>
<name>A0AAN9W037_9ORTH</name>